<dbReference type="GO" id="GO:0008270">
    <property type="term" value="F:zinc ion binding"/>
    <property type="evidence" value="ECO:0007669"/>
    <property type="project" value="UniProtKB-KW"/>
</dbReference>
<evidence type="ECO:0000256" key="3">
    <source>
        <dbReference type="SAM" id="Coils"/>
    </source>
</evidence>
<dbReference type="SUPFAM" id="SSF57756">
    <property type="entry name" value="Retrovirus zinc finger-like domains"/>
    <property type="match status" value="1"/>
</dbReference>
<keyword evidence="1" id="KW-0507">mRNA processing</keyword>
<feature type="compositionally biased region" description="Acidic residues" evidence="4">
    <location>
        <begin position="202"/>
        <end position="219"/>
    </location>
</feature>
<dbReference type="GO" id="GO:0003676">
    <property type="term" value="F:nucleic acid binding"/>
    <property type="evidence" value="ECO:0007669"/>
    <property type="project" value="InterPro"/>
</dbReference>
<accession>A0AAD5UP87</accession>
<feature type="compositionally biased region" description="Low complexity" evidence="4">
    <location>
        <begin position="552"/>
        <end position="561"/>
    </location>
</feature>
<proteinExistence type="predicted"/>
<feature type="region of interest" description="Disordered" evidence="4">
    <location>
        <begin position="1"/>
        <end position="21"/>
    </location>
</feature>
<dbReference type="AlphaFoldDB" id="A0AAD5UP87"/>
<evidence type="ECO:0000256" key="2">
    <source>
        <dbReference type="PROSITE-ProRule" id="PRU00047"/>
    </source>
</evidence>
<dbReference type="GO" id="GO:0006397">
    <property type="term" value="P:mRNA processing"/>
    <property type="evidence" value="ECO:0007669"/>
    <property type="project" value="UniProtKB-KW"/>
</dbReference>
<name>A0AAD5UP87_9APHY</name>
<feature type="region of interest" description="Disordered" evidence="4">
    <location>
        <begin position="200"/>
        <end position="241"/>
    </location>
</feature>
<keyword evidence="3" id="KW-0175">Coiled coil</keyword>
<evidence type="ECO:0000313" key="6">
    <source>
        <dbReference type="EMBL" id="KAJ3473787.1"/>
    </source>
</evidence>
<feature type="coiled-coil region" evidence="3">
    <location>
        <begin position="262"/>
        <end position="298"/>
    </location>
</feature>
<dbReference type="EMBL" id="JANAWD010001257">
    <property type="protein sequence ID" value="KAJ3473787.1"/>
    <property type="molecule type" value="Genomic_DNA"/>
</dbReference>
<feature type="region of interest" description="Disordered" evidence="4">
    <location>
        <begin position="425"/>
        <end position="453"/>
    </location>
</feature>
<dbReference type="InterPro" id="IPR025165">
    <property type="entry name" value="DUF4100"/>
</dbReference>
<keyword evidence="2" id="KW-0863">Zinc-finger</keyword>
<dbReference type="PROSITE" id="PS50158">
    <property type="entry name" value="ZF_CCHC"/>
    <property type="match status" value="1"/>
</dbReference>
<evidence type="ECO:0000256" key="1">
    <source>
        <dbReference type="ARBA" id="ARBA00022664"/>
    </source>
</evidence>
<gene>
    <name evidence="6" type="ORF">NLI96_g12824</name>
</gene>
<sequence>MAQAAARTVNDMPPRGSKHAPKTFKGQAIYLQEFLNDLEALFQYNNVGTDDDKVKMLARYCNHSVKELLETLNDYIAPNFDQLKAELKKIYDYQKVELRYNKKNLKEFCKTSRHEPFRTLGTVRSHYRNFQKIAGWLKKNQQITEARYNKAFWESIPRDFRPKVEGLILRRTPTHDLSTPFSVSQITTALENLFRRDRFDNDISDSDSESDSDDSDSDSDQSSATDSEEEEAEYSRFGKGKGIPKKSKTLIKAKSKKRVIKGAEAKKALDKLEAEASIAENQDEIEILIKRLQNMSLDDPNYPSMYYRAFKLDKDISHIVRPPLYALKPERGLANSYPSFHQSGGTMAYAADSRTSPRLDCYGCGDRGHQISTCPKMSELMVKGAIKKDERGKFVMADGSMIIRERGEPLSSAVYKRLNTTSSNLITLPTNHSYSDSDSDSSDSPIQSYPVMRTPKTIKANTKYKFEGVFPPPVHSKHHAAKSSITKSHVPPPPPPPSPPLPHPSHPIPTEVSKPQFDPLQDDAIMEDATTPKVRKFSRTVKDDDSPKPTPKKASAPMKSAISQQVQPTAIIDKILNTPINITVGEVLGSSREISSHLQNYMKFKRATTGEKENVVAFSLPHTRTSLIHLAMECSGRPLKAIIDTGSMCNVVSYKVYQACINLPIDKGQELIMKDANGDLCQPICGRELTISNPFRAPWQRGNHISIDERPDGTWVIFNDQPTLMEVLASPGEMPLEVQLITTEEPPLPQPVTETITPNALHLFNMPPLPSPSTLSSYFIGAPATLPKVKSLPIDPHQGQPHLGYLPHSNFYFLSMGSFSNCLYEDYHVPSGSISLLPPLQPSISRNGQVYIRFFPHQSQTYPYPTLQETSQSR</sequence>
<organism evidence="6 7">
    <name type="scientific">Meripilus lineatus</name>
    <dbReference type="NCBI Taxonomy" id="2056292"/>
    <lineage>
        <taxon>Eukaryota</taxon>
        <taxon>Fungi</taxon>
        <taxon>Dikarya</taxon>
        <taxon>Basidiomycota</taxon>
        <taxon>Agaricomycotina</taxon>
        <taxon>Agaricomycetes</taxon>
        <taxon>Polyporales</taxon>
        <taxon>Meripilaceae</taxon>
        <taxon>Meripilus</taxon>
    </lineage>
</organism>
<protein>
    <recommendedName>
        <fullName evidence="5">CCHC-type domain-containing protein</fullName>
    </recommendedName>
</protein>
<feature type="domain" description="CCHC-type" evidence="5">
    <location>
        <begin position="361"/>
        <end position="376"/>
    </location>
</feature>
<evidence type="ECO:0000259" key="5">
    <source>
        <dbReference type="PROSITE" id="PS50158"/>
    </source>
</evidence>
<feature type="region of interest" description="Disordered" evidence="4">
    <location>
        <begin position="470"/>
        <end position="562"/>
    </location>
</feature>
<dbReference type="Pfam" id="PF13352">
    <property type="entry name" value="DUF4100"/>
    <property type="match status" value="1"/>
</dbReference>
<keyword evidence="7" id="KW-1185">Reference proteome</keyword>
<evidence type="ECO:0000256" key="4">
    <source>
        <dbReference type="SAM" id="MobiDB-lite"/>
    </source>
</evidence>
<reference evidence="6" key="1">
    <citation type="submission" date="2022-07" db="EMBL/GenBank/DDBJ databases">
        <title>Genome Sequence of Physisporinus lineatus.</title>
        <authorList>
            <person name="Buettner E."/>
        </authorList>
    </citation>
    <scope>NUCLEOTIDE SEQUENCE</scope>
    <source>
        <strain evidence="6">VT162</strain>
    </source>
</reference>
<dbReference type="InterPro" id="IPR001878">
    <property type="entry name" value="Znf_CCHC"/>
</dbReference>
<keyword evidence="2" id="KW-0479">Metal-binding</keyword>
<dbReference type="Proteomes" id="UP001212997">
    <property type="component" value="Unassembled WGS sequence"/>
</dbReference>
<dbReference type="InterPro" id="IPR036875">
    <property type="entry name" value="Znf_CCHC_sf"/>
</dbReference>
<keyword evidence="2" id="KW-0862">Zinc</keyword>
<feature type="compositionally biased region" description="Pro residues" evidence="4">
    <location>
        <begin position="490"/>
        <end position="507"/>
    </location>
</feature>
<comment type="caution">
    <text evidence="6">The sequence shown here is derived from an EMBL/GenBank/DDBJ whole genome shotgun (WGS) entry which is preliminary data.</text>
</comment>
<evidence type="ECO:0000313" key="7">
    <source>
        <dbReference type="Proteomes" id="UP001212997"/>
    </source>
</evidence>